<sequence length="177" mass="20186">MHNISSFFKPSSCIRFVKHGISSASKVQSDLQSKNVIEPEAYMVKEKRDFVVQKMNSATSDPTNRLFAVVYVQNRQFKVMQDDLIHIEHNIPVDVGDEIKFEKILLVGGTDFTLVGRPLLDPMDVHVNATIIEKTTTSPEISYDFNTMYINNPQWLSHELNVVRINNINVKETAFGE</sequence>
<evidence type="ECO:0000313" key="3">
    <source>
        <dbReference type="EMBL" id="KAF7638921.1"/>
    </source>
</evidence>
<reference evidence="3" key="1">
    <citation type="journal article" date="2020" name="Ecol. Evol.">
        <title>Genome structure and content of the rice root-knot nematode (Meloidogyne graminicola).</title>
        <authorList>
            <person name="Phan N.T."/>
            <person name="Danchin E.G.J."/>
            <person name="Klopp C."/>
            <person name="Perfus-Barbeoch L."/>
            <person name="Kozlowski D.K."/>
            <person name="Koutsovoulos G.D."/>
            <person name="Lopez-Roques C."/>
            <person name="Bouchez O."/>
            <person name="Zahm M."/>
            <person name="Besnard G."/>
            <person name="Bellafiore S."/>
        </authorList>
    </citation>
    <scope>NUCLEOTIDE SEQUENCE</scope>
    <source>
        <strain evidence="3">VN-18</strain>
    </source>
</reference>
<dbReference type="GO" id="GO:0005762">
    <property type="term" value="C:mitochondrial large ribosomal subunit"/>
    <property type="evidence" value="ECO:0007669"/>
    <property type="project" value="TreeGrafter"/>
</dbReference>
<evidence type="ECO:0000256" key="2">
    <source>
        <dbReference type="ARBA" id="ARBA00044129"/>
    </source>
</evidence>
<dbReference type="InterPro" id="IPR036164">
    <property type="entry name" value="bL21-like_sf"/>
</dbReference>
<keyword evidence="4" id="KW-1185">Reference proteome</keyword>
<name>A0A8S9ZZ03_9BILA</name>
<dbReference type="Pfam" id="PF00829">
    <property type="entry name" value="Ribosomal_L21p"/>
    <property type="match status" value="1"/>
</dbReference>
<dbReference type="Proteomes" id="UP000605970">
    <property type="component" value="Unassembled WGS sequence"/>
</dbReference>
<organism evidence="3 4">
    <name type="scientific">Meloidogyne graminicola</name>
    <dbReference type="NCBI Taxonomy" id="189291"/>
    <lineage>
        <taxon>Eukaryota</taxon>
        <taxon>Metazoa</taxon>
        <taxon>Ecdysozoa</taxon>
        <taxon>Nematoda</taxon>
        <taxon>Chromadorea</taxon>
        <taxon>Rhabditida</taxon>
        <taxon>Tylenchina</taxon>
        <taxon>Tylenchomorpha</taxon>
        <taxon>Tylenchoidea</taxon>
        <taxon>Meloidogynidae</taxon>
        <taxon>Meloidogyninae</taxon>
        <taxon>Meloidogyne</taxon>
    </lineage>
</organism>
<dbReference type="AlphaFoldDB" id="A0A8S9ZZ03"/>
<dbReference type="PANTHER" id="PTHR21349:SF0">
    <property type="entry name" value="LARGE RIBOSOMAL SUBUNIT PROTEIN BL21M"/>
    <property type="match status" value="1"/>
</dbReference>
<gene>
    <name evidence="3" type="ORF">Mgra_00001732</name>
</gene>
<proteinExistence type="inferred from homology"/>
<accession>A0A8S9ZZ03</accession>
<dbReference type="GO" id="GO:0003735">
    <property type="term" value="F:structural constituent of ribosome"/>
    <property type="evidence" value="ECO:0007669"/>
    <property type="project" value="TreeGrafter"/>
</dbReference>
<dbReference type="OrthoDB" id="5994at2759"/>
<dbReference type="EMBL" id="JABEBT010000009">
    <property type="protein sequence ID" value="KAF7638921.1"/>
    <property type="molecule type" value="Genomic_DNA"/>
</dbReference>
<protein>
    <recommendedName>
        <fullName evidence="2">Large ribosomal subunit protein bL21m</fullName>
    </recommendedName>
</protein>
<comment type="caution">
    <text evidence="3">The sequence shown here is derived from an EMBL/GenBank/DDBJ whole genome shotgun (WGS) entry which is preliminary data.</text>
</comment>
<comment type="similarity">
    <text evidence="1">Belongs to the bacterial ribosomal protein bL21 family.</text>
</comment>
<dbReference type="InterPro" id="IPR028909">
    <property type="entry name" value="bL21-like"/>
</dbReference>
<evidence type="ECO:0000313" key="4">
    <source>
        <dbReference type="Proteomes" id="UP000605970"/>
    </source>
</evidence>
<evidence type="ECO:0000256" key="1">
    <source>
        <dbReference type="ARBA" id="ARBA00008563"/>
    </source>
</evidence>
<dbReference type="PANTHER" id="PTHR21349">
    <property type="entry name" value="50S RIBOSOMAL PROTEIN L21"/>
    <property type="match status" value="1"/>
</dbReference>
<dbReference type="SUPFAM" id="SSF141091">
    <property type="entry name" value="L21p-like"/>
    <property type="match status" value="1"/>
</dbReference>